<evidence type="ECO:0000313" key="2">
    <source>
        <dbReference type="EMBL" id="KIY69106.1"/>
    </source>
</evidence>
<feature type="compositionally biased region" description="Low complexity" evidence="1">
    <location>
        <begin position="453"/>
        <end position="463"/>
    </location>
</feature>
<gene>
    <name evidence="2" type="ORF">CYLTODRAFT_421033</name>
</gene>
<feature type="compositionally biased region" description="Low complexity" evidence="1">
    <location>
        <begin position="315"/>
        <end position="330"/>
    </location>
</feature>
<sequence length="761" mass="82343">MALATLSPAHRQHHGGPGSPSSAYAPNKFTHLTPNVSAARPETFLSHTPSSTKSRQLPPLPAAMESRTSTTAVNAPPRVTDHTTLPPTSGRPSTTTLARNQTAAYMRPSSSRGLNAASHQPRSLSCLLSFLPWKDFMSLAQTCKSMQDLVNNRTLKDVILSRYVESYGASLRLRSKQTDADTDIQVTLQDIDLFLISQHTPLHFYPTRALVSLTAAQPSTSKPNREEYKLARLTQAHSRMVLLLQSLVHSAPCPPPTEAVPEIDPFTLASEIAQPSEYSLKKNGSVRELTFPAPLSHKPEPILNDGGEIPPPVPAKSSPKSSRRSPSVSSHQQPASPSKTPPSAFPKPRSSVTGSPSKLVSRSKSRLSIFNGKPVAPPPPSEPKSLTAYSTNWRRSLAHASISHNSRRRARGTAHPASASEGCGSDDDLGFTRPHRQFASESFNISDSSFTSLSGSASTGATTPPLLFAQDRGKSPSPPPPVNAFSSSPHGIDMAMSRVRAPILRVYVPCSDLTEVPDFLDASYLESMGGSMSIQRCEEQLTESGLWAHLSTGDIVCNLGYVPPALGEETGSDEQVSRIRRQSRSAQQEVRKWLIFNGSFLVPFCPPEDLLPLDDPITLPSPFYYDHIVSSGTNVRLTLQQLPTPHRGHAPVTQLVHSVINVPSPHSRGGMASVKRWAWTARAKAAGISSGMGIGWEGEWVFEGDGTIEGRQYLLDCIAGHVPGPHNCELVRDRSGRGRVWLRLLDGVGSRRASPITSPHL</sequence>
<dbReference type="AlphaFoldDB" id="A0A0D7BHH1"/>
<dbReference type="EMBL" id="KN880490">
    <property type="protein sequence ID" value="KIY69106.1"/>
    <property type="molecule type" value="Genomic_DNA"/>
</dbReference>
<dbReference type="CDD" id="cd09917">
    <property type="entry name" value="F-box_SF"/>
    <property type="match status" value="1"/>
</dbReference>
<dbReference type="OrthoDB" id="3269821at2759"/>
<proteinExistence type="predicted"/>
<evidence type="ECO:0000256" key="1">
    <source>
        <dbReference type="SAM" id="MobiDB-lite"/>
    </source>
</evidence>
<reference evidence="2 3" key="1">
    <citation type="journal article" date="2015" name="Fungal Genet. Biol.">
        <title>Evolution of novel wood decay mechanisms in Agaricales revealed by the genome sequences of Fistulina hepatica and Cylindrobasidium torrendii.</title>
        <authorList>
            <person name="Floudas D."/>
            <person name="Held B.W."/>
            <person name="Riley R."/>
            <person name="Nagy L.G."/>
            <person name="Koehler G."/>
            <person name="Ransdell A.S."/>
            <person name="Younus H."/>
            <person name="Chow J."/>
            <person name="Chiniquy J."/>
            <person name="Lipzen A."/>
            <person name="Tritt A."/>
            <person name="Sun H."/>
            <person name="Haridas S."/>
            <person name="LaButti K."/>
            <person name="Ohm R.A."/>
            <person name="Kues U."/>
            <person name="Blanchette R.A."/>
            <person name="Grigoriev I.V."/>
            <person name="Minto R.E."/>
            <person name="Hibbett D.S."/>
        </authorList>
    </citation>
    <scope>NUCLEOTIDE SEQUENCE [LARGE SCALE GENOMIC DNA]</scope>
    <source>
        <strain evidence="2 3">FP15055 ss-10</strain>
    </source>
</reference>
<dbReference type="SUPFAM" id="SSF81383">
    <property type="entry name" value="F-box domain"/>
    <property type="match status" value="1"/>
</dbReference>
<feature type="region of interest" description="Disordered" evidence="1">
    <location>
        <begin position="1"/>
        <end position="29"/>
    </location>
</feature>
<organism evidence="2 3">
    <name type="scientific">Cylindrobasidium torrendii FP15055 ss-10</name>
    <dbReference type="NCBI Taxonomy" id="1314674"/>
    <lineage>
        <taxon>Eukaryota</taxon>
        <taxon>Fungi</taxon>
        <taxon>Dikarya</taxon>
        <taxon>Basidiomycota</taxon>
        <taxon>Agaricomycotina</taxon>
        <taxon>Agaricomycetes</taxon>
        <taxon>Agaricomycetidae</taxon>
        <taxon>Agaricales</taxon>
        <taxon>Marasmiineae</taxon>
        <taxon>Physalacriaceae</taxon>
        <taxon>Cylindrobasidium</taxon>
    </lineage>
</organism>
<feature type="compositionally biased region" description="Low complexity" evidence="1">
    <location>
        <begin position="355"/>
        <end position="368"/>
    </location>
</feature>
<dbReference type="InterPro" id="IPR036047">
    <property type="entry name" value="F-box-like_dom_sf"/>
</dbReference>
<keyword evidence="3" id="KW-1185">Reference proteome</keyword>
<feature type="region of interest" description="Disordered" evidence="1">
    <location>
        <begin position="44"/>
        <end position="98"/>
    </location>
</feature>
<evidence type="ECO:0000313" key="3">
    <source>
        <dbReference type="Proteomes" id="UP000054007"/>
    </source>
</evidence>
<feature type="region of interest" description="Disordered" evidence="1">
    <location>
        <begin position="453"/>
        <end position="488"/>
    </location>
</feature>
<accession>A0A0D7BHH1</accession>
<feature type="compositionally biased region" description="Polar residues" evidence="1">
    <location>
        <begin position="19"/>
        <end position="29"/>
    </location>
</feature>
<dbReference type="Proteomes" id="UP000054007">
    <property type="component" value="Unassembled WGS sequence"/>
</dbReference>
<feature type="region of interest" description="Disordered" evidence="1">
    <location>
        <begin position="400"/>
        <end position="425"/>
    </location>
</feature>
<feature type="compositionally biased region" description="Polar residues" evidence="1">
    <location>
        <begin position="45"/>
        <end position="55"/>
    </location>
</feature>
<evidence type="ECO:0008006" key="4">
    <source>
        <dbReference type="Google" id="ProtNLM"/>
    </source>
</evidence>
<feature type="compositionally biased region" description="Polar residues" evidence="1">
    <location>
        <begin position="82"/>
        <end position="98"/>
    </location>
</feature>
<protein>
    <recommendedName>
        <fullName evidence="4">F-box domain-containing protein</fullName>
    </recommendedName>
</protein>
<feature type="region of interest" description="Disordered" evidence="1">
    <location>
        <begin position="291"/>
        <end position="387"/>
    </location>
</feature>
<name>A0A0D7BHH1_9AGAR</name>